<evidence type="ECO:0000313" key="1">
    <source>
        <dbReference type="EMBL" id="CRL00792.1"/>
    </source>
</evidence>
<proteinExistence type="predicted"/>
<dbReference type="Proteomes" id="UP000183832">
    <property type="component" value="Unassembled WGS sequence"/>
</dbReference>
<gene>
    <name evidence="1" type="ORF">CLUMA_CG014044</name>
</gene>
<protein>
    <submittedName>
        <fullName evidence="1">CLUMA_CG014044, isoform A</fullName>
    </submittedName>
</protein>
<dbReference type="AlphaFoldDB" id="A0A1J1IKU0"/>
<organism evidence="1 2">
    <name type="scientific">Clunio marinus</name>
    <dbReference type="NCBI Taxonomy" id="568069"/>
    <lineage>
        <taxon>Eukaryota</taxon>
        <taxon>Metazoa</taxon>
        <taxon>Ecdysozoa</taxon>
        <taxon>Arthropoda</taxon>
        <taxon>Hexapoda</taxon>
        <taxon>Insecta</taxon>
        <taxon>Pterygota</taxon>
        <taxon>Neoptera</taxon>
        <taxon>Endopterygota</taxon>
        <taxon>Diptera</taxon>
        <taxon>Nematocera</taxon>
        <taxon>Chironomoidea</taxon>
        <taxon>Chironomidae</taxon>
        <taxon>Clunio</taxon>
    </lineage>
</organism>
<evidence type="ECO:0000313" key="2">
    <source>
        <dbReference type="Proteomes" id="UP000183832"/>
    </source>
</evidence>
<sequence length="91" mass="10653">MLQIYLTLPLKLLSQLTRPCVDYDASLIQTDSSLRVKQLFDIIDIGSIRGNRFRSTYLHKKNQTPNQTNKSRQMKTKVISIAVQDYQFNYK</sequence>
<accession>A0A1J1IKU0</accession>
<reference evidence="1 2" key="1">
    <citation type="submission" date="2015-04" db="EMBL/GenBank/DDBJ databases">
        <authorList>
            <person name="Syromyatnikov M.Y."/>
            <person name="Popov V.N."/>
        </authorList>
    </citation>
    <scope>NUCLEOTIDE SEQUENCE [LARGE SCALE GENOMIC DNA]</scope>
</reference>
<name>A0A1J1IKU0_9DIPT</name>
<dbReference type="EMBL" id="CVRI01000054">
    <property type="protein sequence ID" value="CRL00792.1"/>
    <property type="molecule type" value="Genomic_DNA"/>
</dbReference>
<keyword evidence="2" id="KW-1185">Reference proteome</keyword>